<dbReference type="EMBL" id="CP007142">
    <property type="protein sequence ID" value="AJQ94937.1"/>
    <property type="molecule type" value="Genomic_DNA"/>
</dbReference>
<name>A0A0C5VJU2_9GAMM</name>
<dbReference type="Proteomes" id="UP000032266">
    <property type="component" value="Chromosome"/>
</dbReference>
<dbReference type="KEGG" id="gsn:YC6258_02899"/>
<accession>A0A0C5VJU2</accession>
<sequence length="108" mass="12235">MQSSAQNISYQEIHESSLLSLDTLDFTFKTLRPINARAALEIQNLRQKGLRIAKGQTSHCHVDWDLDKVAEIIHLLTLAEAPKVHGEQICLTQTMEDWIKLGRQLLAS</sequence>
<dbReference type="HOGENOM" id="CLU_2193263_0_0_6"/>
<protein>
    <submittedName>
        <fullName evidence="1">Uncharacterized protein</fullName>
    </submittedName>
</protein>
<keyword evidence="2" id="KW-1185">Reference proteome</keyword>
<evidence type="ECO:0000313" key="1">
    <source>
        <dbReference type="EMBL" id="AJQ94937.1"/>
    </source>
</evidence>
<organism evidence="1 2">
    <name type="scientific">Gynuella sunshinyii YC6258</name>
    <dbReference type="NCBI Taxonomy" id="1445510"/>
    <lineage>
        <taxon>Bacteria</taxon>
        <taxon>Pseudomonadati</taxon>
        <taxon>Pseudomonadota</taxon>
        <taxon>Gammaproteobacteria</taxon>
        <taxon>Oceanospirillales</taxon>
        <taxon>Saccharospirillaceae</taxon>
        <taxon>Gynuella</taxon>
    </lineage>
</organism>
<gene>
    <name evidence="1" type="ORF">YC6258_02899</name>
</gene>
<proteinExistence type="predicted"/>
<evidence type="ECO:0000313" key="2">
    <source>
        <dbReference type="Proteomes" id="UP000032266"/>
    </source>
</evidence>
<reference evidence="1 2" key="1">
    <citation type="submission" date="2014-01" db="EMBL/GenBank/DDBJ databases">
        <title>Full genme sequencing of cellulolytic bacterium Gynuella sunshinyii YC6258T gen. nov., sp. nov.</title>
        <authorList>
            <person name="Khan H."/>
            <person name="Chung E.J."/>
            <person name="Chung Y.R."/>
        </authorList>
    </citation>
    <scope>NUCLEOTIDE SEQUENCE [LARGE SCALE GENOMIC DNA]</scope>
    <source>
        <strain evidence="1 2">YC6258</strain>
    </source>
</reference>
<dbReference type="RefSeq" id="WP_044617358.1">
    <property type="nucleotide sequence ID" value="NZ_CP007142.1"/>
</dbReference>
<dbReference type="AlphaFoldDB" id="A0A0C5VJU2"/>